<keyword evidence="2" id="KW-1185">Reference proteome</keyword>
<comment type="caution">
    <text evidence="1">The sequence shown here is derived from an EMBL/GenBank/DDBJ whole genome shotgun (WGS) entry which is preliminary data.</text>
</comment>
<name>A0ACC1LRW3_9FUNG</name>
<reference evidence="1" key="1">
    <citation type="submission" date="2022-07" db="EMBL/GenBank/DDBJ databases">
        <title>Phylogenomic reconstructions and comparative analyses of Kickxellomycotina fungi.</title>
        <authorList>
            <person name="Reynolds N.K."/>
            <person name="Stajich J.E."/>
            <person name="Barry K."/>
            <person name="Grigoriev I.V."/>
            <person name="Crous P."/>
            <person name="Smith M.E."/>
        </authorList>
    </citation>
    <scope>NUCLEOTIDE SEQUENCE</scope>
    <source>
        <strain evidence="1">CBS 102833</strain>
    </source>
</reference>
<dbReference type="Proteomes" id="UP001140096">
    <property type="component" value="Unassembled WGS sequence"/>
</dbReference>
<proteinExistence type="predicted"/>
<evidence type="ECO:0000313" key="1">
    <source>
        <dbReference type="EMBL" id="KAJ2814032.1"/>
    </source>
</evidence>
<organism evidence="1 2">
    <name type="scientific">Coemansia furcata</name>
    <dbReference type="NCBI Taxonomy" id="417177"/>
    <lineage>
        <taxon>Eukaryota</taxon>
        <taxon>Fungi</taxon>
        <taxon>Fungi incertae sedis</taxon>
        <taxon>Zoopagomycota</taxon>
        <taxon>Kickxellomycotina</taxon>
        <taxon>Kickxellomycetes</taxon>
        <taxon>Kickxellales</taxon>
        <taxon>Kickxellaceae</taxon>
        <taxon>Coemansia</taxon>
    </lineage>
</organism>
<dbReference type="EMBL" id="JANBUP010000007">
    <property type="protein sequence ID" value="KAJ2814032.1"/>
    <property type="molecule type" value="Genomic_DNA"/>
</dbReference>
<accession>A0ACC1LRW3</accession>
<gene>
    <name evidence="1" type="ORF">H4S07_000201</name>
</gene>
<protein>
    <submittedName>
        <fullName evidence="1">Uncharacterized protein</fullName>
    </submittedName>
</protein>
<evidence type="ECO:0000313" key="2">
    <source>
        <dbReference type="Proteomes" id="UP001140096"/>
    </source>
</evidence>
<sequence>MAQVRLEKERKARVYLQRKQAIVERRKRMPKLALSRTNIPAPASSSNSVLQLVFDYLSPAPGPRCTSKELLSHLRRIQRVAAVNREWRAVALPLFYRTVHIVIGHPLETTDTDDSDDDSDDDDDSDSDSGDDKGQECEDDNMDEDGDEGLLNTVGLSRNGVSVSLSTNIDLLCSVDWIDKAREVQIVVQGAGQTAGQLLRRLVLAGVGKYEWTSIERLRIDMRDSYCTTQTNTTSEQGPIAFYGPHTKRIYGCVLIKRLIKERLHGPASLRAVRVKSDCWPELTDDYDTGETALPIAIECMEIDAPNVTYLVPIPIMVSDALIEQKLNPVVDFEWNPFEYLGDLDATERALDSSNSPLIFSSLKSLVLNVSNLDYFMPYVEDNYPVYSEDEDGYESKRDDTVYQSDFTDKFDSRFDPLPDYSEPQFPVLTRLELRDPITSLVLSDQSFDRAKEWDLSKFRFLRSLRIHIRNKKDYYSTTCIGETPLTILSTVHPNLQHLLLAMNLHMDTRLQFETPSFANNLSSLTLEGEYGQHDVEPLLQLFPNLRALSVCAIVCEPIFTVPTLIDTYRQMCIKQTLTPINSSLCILEVYGQQYFSSYYSIDFIPWSRRLMAPVLNHYRGMLVGLVCRLPSLDAFRVGAQSVDGVNECIRAIVGTNVGPEHIDHLKSLSVQAVYE</sequence>